<name>A0A484G470_COLOR</name>
<evidence type="ECO:0000313" key="1">
    <source>
        <dbReference type="EMBL" id="TDZ24355.1"/>
    </source>
</evidence>
<dbReference type="EMBL" id="AMCV02000005">
    <property type="protein sequence ID" value="TDZ24355.1"/>
    <property type="molecule type" value="Genomic_DNA"/>
</dbReference>
<evidence type="ECO:0000313" key="2">
    <source>
        <dbReference type="Proteomes" id="UP000014480"/>
    </source>
</evidence>
<sequence>MASRARYRIIRKSPNEVLLITLHSEIDPILQALLNRLDEFRQIRDPRVGDYQIQKRKPFWKQFLDDTPRPVRRRLPKQWALCMGL</sequence>
<comment type="caution">
    <text evidence="1">The sequence shown here is derived from an EMBL/GenBank/DDBJ whole genome shotgun (WGS) entry which is preliminary data.</text>
</comment>
<protein>
    <submittedName>
        <fullName evidence="1">Uncharacterized protein</fullName>
    </submittedName>
</protein>
<proteinExistence type="predicted"/>
<gene>
    <name evidence="1" type="ORF">Cob_v002646</name>
</gene>
<reference evidence="2" key="1">
    <citation type="journal article" date="2013" name="New Phytol.">
        <title>Comparative genomic and transcriptomic analyses reveal the hemibiotrophic stage shift of Colletotrichum fungi.</title>
        <authorList>
            <person name="Gan P."/>
            <person name="Ikeda K."/>
            <person name="Irieda H."/>
            <person name="Narusaka M."/>
            <person name="O'Connell R.J."/>
            <person name="Narusaka Y."/>
            <person name="Takano Y."/>
            <person name="Kubo Y."/>
            <person name="Shirasu K."/>
        </authorList>
    </citation>
    <scope>NUCLEOTIDE SEQUENCE [LARGE SCALE GENOMIC DNA]</scope>
    <source>
        <strain evidence="2">104-T / ATCC 96160 / CBS 514.97 / LARS 414 / MAFF 240422</strain>
    </source>
</reference>
<dbReference type="AlphaFoldDB" id="A0A484G470"/>
<accession>A0A484G470</accession>
<dbReference type="Proteomes" id="UP000014480">
    <property type="component" value="Unassembled WGS sequence"/>
</dbReference>
<reference evidence="2" key="2">
    <citation type="journal article" date="2019" name="Mol. Plant Microbe Interact.">
        <title>Genome sequence resources for four phytopathogenic fungi from the Colletotrichum orbiculare species complex.</title>
        <authorList>
            <person name="Gan P."/>
            <person name="Tsushima A."/>
            <person name="Narusaka M."/>
            <person name="Narusaka Y."/>
            <person name="Takano Y."/>
            <person name="Kubo Y."/>
            <person name="Shirasu K."/>
        </authorList>
    </citation>
    <scope>GENOME REANNOTATION</scope>
    <source>
        <strain evidence="2">104-T / ATCC 96160 / CBS 514.97 / LARS 414 / MAFF 240422</strain>
    </source>
</reference>
<keyword evidence="2" id="KW-1185">Reference proteome</keyword>
<organism evidence="1 2">
    <name type="scientific">Colletotrichum orbiculare (strain 104-T / ATCC 96160 / CBS 514.97 / LARS 414 / MAFF 240422)</name>
    <name type="common">Cucumber anthracnose fungus</name>
    <name type="synonym">Colletotrichum lagenarium</name>
    <dbReference type="NCBI Taxonomy" id="1213857"/>
    <lineage>
        <taxon>Eukaryota</taxon>
        <taxon>Fungi</taxon>
        <taxon>Dikarya</taxon>
        <taxon>Ascomycota</taxon>
        <taxon>Pezizomycotina</taxon>
        <taxon>Sordariomycetes</taxon>
        <taxon>Hypocreomycetidae</taxon>
        <taxon>Glomerellales</taxon>
        <taxon>Glomerellaceae</taxon>
        <taxon>Colletotrichum</taxon>
        <taxon>Colletotrichum orbiculare species complex</taxon>
    </lineage>
</organism>